<dbReference type="Proteomes" id="UP000310687">
    <property type="component" value="Unassembled WGS sequence"/>
</dbReference>
<reference evidence="1 2" key="1">
    <citation type="submission" date="2018-10" db="EMBL/GenBank/DDBJ databases">
        <title>Fifty Aureobasidium pullulans genomes reveal a recombining polyextremotolerant generalist.</title>
        <authorList>
            <person name="Gostincar C."/>
            <person name="Turk M."/>
            <person name="Zajc J."/>
            <person name="Gunde-Cimerman N."/>
        </authorList>
    </citation>
    <scope>NUCLEOTIDE SEQUENCE [LARGE SCALE GENOMIC DNA]</scope>
    <source>
        <strain evidence="1 2">EXF-11013</strain>
    </source>
</reference>
<dbReference type="EMBL" id="QZAL01000061">
    <property type="protein sequence ID" value="THW42199.1"/>
    <property type="molecule type" value="Genomic_DNA"/>
</dbReference>
<evidence type="ECO:0008006" key="3">
    <source>
        <dbReference type="Google" id="ProtNLM"/>
    </source>
</evidence>
<sequence length="522" mass="59969">MPRFSDLPREIQADILDCLVVDKTSLTTTDRRCLLSPMRVNTFWFNHTADILWNNTSKLESTFTALDTVYRRQLYVSKIPYLKLHTSRIHLDRYQDLNFLSFKRLALRGYHQGILPFLQPNLEIFEFRCNFRLSSHEVNQMILNQHPDLVDSQTFGRFLSIRSLRVLSVGYMVPTPLLSAALSVDGTNSPTQLQKLVLRGLETLSLPHELDHFLRACTSLRILEMHYREYGPKPLGQEVNIPAVLKSLSALTYLEYFRLDHDLTGDIVEECLKGGDASFRRLRHLAIKGETATLSYFLSLPMQSLTRLDLVVGDPFHHICPCIAQIHCLTDIHLKIGVDRHSPRYNEKFRPGPNDWEGTREDLNALSALKNLQTLSIGPSNINLAIPWLTDDYFIKWVTNFPDLLNICLEWECPLTFASVVALSKSHPRLRQCKLLWTQELGDWNDLPSPQFVDLQHLGLSLVMNFDRSNIREFVTKFIKHPSSMSTCTLFRERGFDPDGNLIVEEADETYVVRLDAKAAAT</sequence>
<protein>
    <recommendedName>
        <fullName evidence="3">F-box domain-containing protein</fullName>
    </recommendedName>
</protein>
<dbReference type="SUPFAM" id="SSF52047">
    <property type="entry name" value="RNI-like"/>
    <property type="match status" value="1"/>
</dbReference>
<comment type="caution">
    <text evidence="1">The sequence shown here is derived from an EMBL/GenBank/DDBJ whole genome shotgun (WGS) entry which is preliminary data.</text>
</comment>
<dbReference type="AlphaFoldDB" id="A0A4S8XP23"/>
<evidence type="ECO:0000313" key="2">
    <source>
        <dbReference type="Proteomes" id="UP000310687"/>
    </source>
</evidence>
<gene>
    <name evidence="1" type="ORF">D6D22_05029</name>
</gene>
<accession>A0A4S8XP23</accession>
<proteinExistence type="predicted"/>
<dbReference type="InterPro" id="IPR032675">
    <property type="entry name" value="LRR_dom_sf"/>
</dbReference>
<organism evidence="1 2">
    <name type="scientific">Aureobasidium pullulans</name>
    <name type="common">Black yeast</name>
    <name type="synonym">Pullularia pullulans</name>
    <dbReference type="NCBI Taxonomy" id="5580"/>
    <lineage>
        <taxon>Eukaryota</taxon>
        <taxon>Fungi</taxon>
        <taxon>Dikarya</taxon>
        <taxon>Ascomycota</taxon>
        <taxon>Pezizomycotina</taxon>
        <taxon>Dothideomycetes</taxon>
        <taxon>Dothideomycetidae</taxon>
        <taxon>Dothideales</taxon>
        <taxon>Saccotheciaceae</taxon>
        <taxon>Aureobasidium</taxon>
    </lineage>
</organism>
<dbReference type="Gene3D" id="3.80.10.10">
    <property type="entry name" value="Ribonuclease Inhibitor"/>
    <property type="match status" value="1"/>
</dbReference>
<name>A0A4S8XP23_AURPU</name>
<evidence type="ECO:0000313" key="1">
    <source>
        <dbReference type="EMBL" id="THW42199.1"/>
    </source>
</evidence>